<feature type="compositionally biased region" description="Basic and acidic residues" evidence="1">
    <location>
        <begin position="57"/>
        <end position="68"/>
    </location>
</feature>
<evidence type="ECO:0000313" key="3">
    <source>
        <dbReference type="Proteomes" id="UP000078343"/>
    </source>
</evidence>
<proteinExistence type="predicted"/>
<protein>
    <submittedName>
        <fullName evidence="2">Uncharacterized protein</fullName>
    </submittedName>
</protein>
<name>A0A178ZVZ3_9EURO</name>
<gene>
    <name evidence="2" type="ORF">AYL99_03109</name>
</gene>
<feature type="compositionally biased region" description="Low complexity" evidence="1">
    <location>
        <begin position="133"/>
        <end position="145"/>
    </location>
</feature>
<dbReference type="AlphaFoldDB" id="A0A178ZVZ3"/>
<organism evidence="2 3">
    <name type="scientific">Fonsecaea erecta</name>
    <dbReference type="NCBI Taxonomy" id="1367422"/>
    <lineage>
        <taxon>Eukaryota</taxon>
        <taxon>Fungi</taxon>
        <taxon>Dikarya</taxon>
        <taxon>Ascomycota</taxon>
        <taxon>Pezizomycotina</taxon>
        <taxon>Eurotiomycetes</taxon>
        <taxon>Chaetothyriomycetidae</taxon>
        <taxon>Chaetothyriales</taxon>
        <taxon>Herpotrichiellaceae</taxon>
        <taxon>Fonsecaea</taxon>
    </lineage>
</organism>
<reference evidence="2 3" key="1">
    <citation type="submission" date="2016-04" db="EMBL/GenBank/DDBJ databases">
        <title>Draft genome of Fonsecaea erecta CBS 125763.</title>
        <authorList>
            <person name="Weiss V.A."/>
            <person name="Vicente V.A."/>
            <person name="Raittz R.T."/>
            <person name="Moreno L.F."/>
            <person name="De Souza E.M."/>
            <person name="Pedrosa F.O."/>
            <person name="Steffens M.B."/>
            <person name="Faoro H."/>
            <person name="Tadra-Sfeir M.Z."/>
            <person name="Najafzadeh M.J."/>
            <person name="Felipe M.S."/>
            <person name="Teixeira M."/>
            <person name="Sun J."/>
            <person name="Xi L."/>
            <person name="Gomes R."/>
            <person name="De Azevedo C.M."/>
            <person name="Salgado C.G."/>
            <person name="Da Silva M.B."/>
            <person name="Nascimento M.F."/>
            <person name="Queiroz-Telles F."/>
            <person name="Attili D.S."/>
            <person name="Gorbushina A."/>
        </authorList>
    </citation>
    <scope>NUCLEOTIDE SEQUENCE [LARGE SCALE GENOMIC DNA]</scope>
    <source>
        <strain evidence="2 3">CBS 125763</strain>
    </source>
</reference>
<keyword evidence="3" id="KW-1185">Reference proteome</keyword>
<dbReference type="Proteomes" id="UP000078343">
    <property type="component" value="Unassembled WGS sequence"/>
</dbReference>
<feature type="region of interest" description="Disordered" evidence="1">
    <location>
        <begin position="132"/>
        <end position="164"/>
    </location>
</feature>
<dbReference type="EMBL" id="LVYI01000002">
    <property type="protein sequence ID" value="OAP63882.1"/>
    <property type="molecule type" value="Genomic_DNA"/>
</dbReference>
<feature type="compositionally biased region" description="Polar residues" evidence="1">
    <location>
        <begin position="106"/>
        <end position="115"/>
    </location>
</feature>
<evidence type="ECO:0000313" key="2">
    <source>
        <dbReference type="EMBL" id="OAP63882.1"/>
    </source>
</evidence>
<comment type="caution">
    <text evidence="2">The sequence shown here is derived from an EMBL/GenBank/DDBJ whole genome shotgun (WGS) entry which is preliminary data.</text>
</comment>
<sequence length="405" mass="44807">METVDNELLVHINAPSTAQDDRRYVSIAQHVLDFRSAVITRVSGASPPSLLSPPQGDDDHGAFIDTRRSFSPQPELPRPSTAPELTSSGDPPRLARTRTGRRRAFSETSSISNSFPARGTQGVENISATVSQLPPGAAPAEPLLASTNSERRRKKPRTEIGYSEAECVDRSAAIASDGDETDSTESVTSSQLRAYGLSGVATHRPEPAETRCVIDLTSPVDASPDARQVEVNSYRSPASPIASRAEPAPPLQQVDHQIRLLPVEIRPPYPLGGRSKFTTHITKTLKKLAHGEASLLKHFRPAFVCRDVRVLERGYWQFWIQIAEESVVRESRQHKRATLKLLGSTARKKRNDSVIVLDLQSPNHALWTEDEFLQFWKNMTLVIESGKVGWATRMTKELEDASLWK</sequence>
<dbReference type="GeneID" id="30007279"/>
<dbReference type="STRING" id="1367422.A0A178ZVZ3"/>
<dbReference type="OrthoDB" id="5395975at2759"/>
<evidence type="ECO:0000256" key="1">
    <source>
        <dbReference type="SAM" id="MobiDB-lite"/>
    </source>
</evidence>
<dbReference type="RefSeq" id="XP_018697249.1">
    <property type="nucleotide sequence ID" value="XM_018834625.1"/>
</dbReference>
<accession>A0A178ZVZ3</accession>
<feature type="region of interest" description="Disordered" evidence="1">
    <location>
        <begin position="45"/>
        <end position="119"/>
    </location>
</feature>